<organism evidence="2 3">
    <name type="scientific">Cordylochernes scorpioides</name>
    <dbReference type="NCBI Taxonomy" id="51811"/>
    <lineage>
        <taxon>Eukaryota</taxon>
        <taxon>Metazoa</taxon>
        <taxon>Ecdysozoa</taxon>
        <taxon>Arthropoda</taxon>
        <taxon>Chelicerata</taxon>
        <taxon>Arachnida</taxon>
        <taxon>Pseudoscorpiones</taxon>
        <taxon>Cheliferoidea</taxon>
        <taxon>Chernetidae</taxon>
        <taxon>Cordylochernes</taxon>
    </lineage>
</organism>
<accession>A0ABY6JZC1</accession>
<feature type="region of interest" description="Disordered" evidence="1">
    <location>
        <begin position="175"/>
        <end position="210"/>
    </location>
</feature>
<keyword evidence="3" id="KW-1185">Reference proteome</keyword>
<gene>
    <name evidence="2" type="ORF">LAZ67_1007590</name>
</gene>
<feature type="compositionally biased region" description="Polar residues" evidence="1">
    <location>
        <begin position="87"/>
        <end position="106"/>
    </location>
</feature>
<dbReference type="PANTHER" id="PTHR11439:SF463">
    <property type="entry name" value="REVERSE TRANSCRIPTASE TY1_COPIA-TYPE DOMAIN-CONTAINING PROTEIN"/>
    <property type="match status" value="1"/>
</dbReference>
<protein>
    <submittedName>
        <fullName evidence="2">Uncharacterized protein</fullName>
    </submittedName>
</protein>
<proteinExistence type="predicted"/>
<reference evidence="2 3" key="1">
    <citation type="submission" date="2022-01" db="EMBL/GenBank/DDBJ databases">
        <title>A chromosomal length assembly of Cordylochernes scorpioides.</title>
        <authorList>
            <person name="Zeh D."/>
            <person name="Zeh J."/>
        </authorList>
    </citation>
    <scope>NUCLEOTIDE SEQUENCE [LARGE SCALE GENOMIC DNA]</scope>
    <source>
        <strain evidence="2">IN4F17</strain>
        <tissue evidence="2">Whole Body</tissue>
    </source>
</reference>
<dbReference type="PANTHER" id="PTHR11439">
    <property type="entry name" value="GAG-POL-RELATED RETROTRANSPOSON"/>
    <property type="match status" value="1"/>
</dbReference>
<feature type="region of interest" description="Disordered" evidence="1">
    <location>
        <begin position="130"/>
        <end position="158"/>
    </location>
</feature>
<name>A0ABY6JZC1_9ARAC</name>
<dbReference type="EMBL" id="CP092863">
    <property type="protein sequence ID" value="UYV62039.1"/>
    <property type="molecule type" value="Genomic_DNA"/>
</dbReference>
<feature type="compositionally biased region" description="Low complexity" evidence="1">
    <location>
        <begin position="136"/>
        <end position="158"/>
    </location>
</feature>
<dbReference type="Proteomes" id="UP001235939">
    <property type="component" value="Chromosome 01"/>
</dbReference>
<sequence length="210" mass="23034">MDFKAKYNQDGNVERFEARPDISSAIGILSIRVVNPNEHDWKALKRILGYLKSTLDLVLVFETSSSVELNAYTDADWGNEKDRKSTTEMSKTLSSQHCGPCTPTSNSLQHLEQTAFPRDMNVTTTAPLTTVQNVEDTNSSSTLPSPTSSPSNSSSLDSSSFCSNFPLNTISPPPATFFSTPVHSDNPLPQQPPSHESPFFHPANRNIQSS</sequence>
<evidence type="ECO:0000313" key="3">
    <source>
        <dbReference type="Proteomes" id="UP001235939"/>
    </source>
</evidence>
<evidence type="ECO:0000256" key="1">
    <source>
        <dbReference type="SAM" id="MobiDB-lite"/>
    </source>
</evidence>
<evidence type="ECO:0000313" key="2">
    <source>
        <dbReference type="EMBL" id="UYV62039.1"/>
    </source>
</evidence>
<feature type="region of interest" description="Disordered" evidence="1">
    <location>
        <begin position="77"/>
        <end position="106"/>
    </location>
</feature>